<dbReference type="Gene3D" id="1.10.10.10">
    <property type="entry name" value="Winged helix-like DNA-binding domain superfamily/Winged helix DNA-binding domain"/>
    <property type="match status" value="1"/>
</dbReference>
<protein>
    <submittedName>
        <fullName evidence="2">Transcriptional regulator</fullName>
    </submittedName>
</protein>
<comment type="caution">
    <text evidence="2">The sequence shown here is derived from an EMBL/GenBank/DDBJ whole genome shotgun (WGS) entry which is preliminary data.</text>
</comment>
<organism evidence="2 3">
    <name type="scientific">Haloarcula salina</name>
    <dbReference type="NCBI Taxonomy" id="1429914"/>
    <lineage>
        <taxon>Archaea</taxon>
        <taxon>Methanobacteriati</taxon>
        <taxon>Methanobacteriota</taxon>
        <taxon>Stenosarchaea group</taxon>
        <taxon>Halobacteria</taxon>
        <taxon>Halobacteriales</taxon>
        <taxon>Haloarculaceae</taxon>
        <taxon>Haloarcula</taxon>
    </lineage>
</organism>
<dbReference type="InterPro" id="IPR055768">
    <property type="entry name" value="DUF7344"/>
</dbReference>
<dbReference type="Proteomes" id="UP001166304">
    <property type="component" value="Unassembled WGS sequence"/>
</dbReference>
<dbReference type="RefSeq" id="WP_162412002.1">
    <property type="nucleotide sequence ID" value="NZ_JAHQXE010000001.1"/>
</dbReference>
<evidence type="ECO:0000313" key="2">
    <source>
        <dbReference type="EMBL" id="MBV0900716.1"/>
    </source>
</evidence>
<evidence type="ECO:0000259" key="1">
    <source>
        <dbReference type="Pfam" id="PF24035"/>
    </source>
</evidence>
<accession>A0AA41KGI5</accession>
<evidence type="ECO:0000313" key="3">
    <source>
        <dbReference type="Proteomes" id="UP001166304"/>
    </source>
</evidence>
<feature type="domain" description="DUF7344" evidence="1">
    <location>
        <begin position="27"/>
        <end position="102"/>
    </location>
</feature>
<dbReference type="AlphaFoldDB" id="A0AA41KGI5"/>
<reference evidence="2" key="1">
    <citation type="submission" date="2021-06" db="EMBL/GenBank/DDBJ databases">
        <title>New haloarchaea isolates fom saline soil.</title>
        <authorList>
            <person name="Duran-Viseras A."/>
            <person name="Sanchez-Porro C.S."/>
            <person name="Ventosa A."/>
        </authorList>
    </citation>
    <scope>NUCLEOTIDE SEQUENCE</scope>
    <source>
        <strain evidence="2">JCM 18369</strain>
    </source>
</reference>
<dbReference type="Pfam" id="PF24035">
    <property type="entry name" value="DUF7344"/>
    <property type="match status" value="1"/>
</dbReference>
<proteinExistence type="predicted"/>
<dbReference type="EMBL" id="JAHQXE010000001">
    <property type="protein sequence ID" value="MBV0900716.1"/>
    <property type="molecule type" value="Genomic_DNA"/>
</dbReference>
<keyword evidence="3" id="KW-1185">Reference proteome</keyword>
<name>A0AA41KGI5_9EURY</name>
<gene>
    <name evidence="2" type="ORF">KTS37_02845</name>
</gene>
<sequence>MEPTEDPGETSEGAPLSADRLDGLLRAFSAEHRRMVVTYLAQHDSASVEELTDVVVGWSQTSDGSADADESWLQTYSDLYHHHLPALADAGLVEYDPDTETATLESLSDPASDLHSTITELARVGRSEDE</sequence>
<dbReference type="InterPro" id="IPR036388">
    <property type="entry name" value="WH-like_DNA-bd_sf"/>
</dbReference>